<accession>A0A1M6DM60</accession>
<dbReference type="Gene3D" id="1.10.287.1060">
    <property type="entry name" value="ESAT-6-like"/>
    <property type="match status" value="1"/>
</dbReference>
<name>A0A1M6DM60_9ACTN</name>
<dbReference type="InterPro" id="IPR010310">
    <property type="entry name" value="T7SS_ESAT-6-like"/>
</dbReference>
<dbReference type="Pfam" id="PF06013">
    <property type="entry name" value="WXG100"/>
    <property type="match status" value="1"/>
</dbReference>
<organism evidence="1 2">
    <name type="scientific">Tessaracoccus bendigoensis DSM 12906</name>
    <dbReference type="NCBI Taxonomy" id="1123357"/>
    <lineage>
        <taxon>Bacteria</taxon>
        <taxon>Bacillati</taxon>
        <taxon>Actinomycetota</taxon>
        <taxon>Actinomycetes</taxon>
        <taxon>Propionibacteriales</taxon>
        <taxon>Propionibacteriaceae</taxon>
        <taxon>Tessaracoccus</taxon>
    </lineage>
</organism>
<sequence length="96" mass="10401">MSDSTTYSQAGLQEGISNLSAAHKELTTLLEDLKGELSTSLGAWEDNARNAYVEVQRSWDASAAKQQDIVQRMPVLLGNIADGYNATETRNAGIWG</sequence>
<dbReference type="RefSeq" id="WP_073186414.1">
    <property type="nucleotide sequence ID" value="NZ_FQZG01000013.1"/>
</dbReference>
<gene>
    <name evidence="1" type="ORF">SAMN02745244_00967</name>
</gene>
<dbReference type="SUPFAM" id="SSF140453">
    <property type="entry name" value="EsxAB dimer-like"/>
    <property type="match status" value="1"/>
</dbReference>
<dbReference type="EMBL" id="FQZG01000013">
    <property type="protein sequence ID" value="SHI74275.1"/>
    <property type="molecule type" value="Genomic_DNA"/>
</dbReference>
<dbReference type="InterPro" id="IPR036689">
    <property type="entry name" value="ESAT-6-like_sf"/>
</dbReference>
<evidence type="ECO:0000313" key="1">
    <source>
        <dbReference type="EMBL" id="SHI74275.1"/>
    </source>
</evidence>
<proteinExistence type="predicted"/>
<reference evidence="2" key="1">
    <citation type="submission" date="2016-11" db="EMBL/GenBank/DDBJ databases">
        <authorList>
            <person name="Varghese N."/>
            <person name="Submissions S."/>
        </authorList>
    </citation>
    <scope>NUCLEOTIDE SEQUENCE [LARGE SCALE GENOMIC DNA]</scope>
    <source>
        <strain evidence="2">DSM 12906</strain>
    </source>
</reference>
<dbReference type="STRING" id="1123357.SAMN02745244_00967"/>
<keyword evidence="2" id="KW-1185">Reference proteome</keyword>
<dbReference type="Proteomes" id="UP000184512">
    <property type="component" value="Unassembled WGS sequence"/>
</dbReference>
<dbReference type="OrthoDB" id="4278078at2"/>
<protein>
    <submittedName>
        <fullName evidence="1">WXG100 family type VII secretion target</fullName>
    </submittedName>
</protein>
<dbReference type="AlphaFoldDB" id="A0A1M6DM60"/>
<evidence type="ECO:0000313" key="2">
    <source>
        <dbReference type="Proteomes" id="UP000184512"/>
    </source>
</evidence>